<dbReference type="EMBL" id="PNJG02000003">
    <property type="protein sequence ID" value="RKQ34064.1"/>
    <property type="molecule type" value="Genomic_DNA"/>
</dbReference>
<comment type="caution">
    <text evidence="2">The sequence shown here is derived from an EMBL/GenBank/DDBJ whole genome shotgun (WGS) entry which is preliminary data.</text>
</comment>
<sequence length="262" mass="27072">MSETTSRNELPGTTGPAVSPETAPDAVAPGAAADAASPGSAPDAAAPGAETAVPARAATRARSRTRAPKQDPVLAAAVDLAREAVGTGEQAASGIGEHVGIRVHEDRLLTHLFDCTLPGYPGWTWYATVARAPRTKHVTVCESGILAGPHSLLAPDWVPWEERMQALHEQEAQENADENTADAGAEDAEQPTGTEHEHDPASAADTAAPTVQVHAPAAEETPEDEVCSPRGKRTGGKRTGRRRTGGKRSEQDGTPSEGGPSS</sequence>
<evidence type="ECO:0000313" key="3">
    <source>
        <dbReference type="Proteomes" id="UP000249516"/>
    </source>
</evidence>
<reference evidence="2 3" key="1">
    <citation type="submission" date="2018-10" db="EMBL/GenBank/DDBJ databases">
        <title>Kocuria tytouropygialis sp. nov., isolated from the uropygial gland of an American barn owl (Tyto furcata).</title>
        <authorList>
            <person name="Braun M.S."/>
            <person name="Wang E."/>
            <person name="Zimmermann S."/>
            <person name="Wagner H."/>
            <person name="Wink M."/>
        </authorList>
    </citation>
    <scope>NUCLEOTIDE SEQUENCE [LARGE SCALE GENOMIC DNA]</scope>
    <source>
        <strain evidence="2 3">442</strain>
    </source>
</reference>
<dbReference type="Pfam" id="PF11228">
    <property type="entry name" value="DUF3027"/>
    <property type="match status" value="1"/>
</dbReference>
<proteinExistence type="predicted"/>
<dbReference type="RefSeq" id="WP_121031516.1">
    <property type="nucleotide sequence ID" value="NZ_PNJG02000003.1"/>
</dbReference>
<protein>
    <submittedName>
        <fullName evidence="2">DUF3027 domain-containing protein</fullName>
    </submittedName>
</protein>
<feature type="compositionally biased region" description="Basic residues" evidence="1">
    <location>
        <begin position="230"/>
        <end position="246"/>
    </location>
</feature>
<evidence type="ECO:0000256" key="1">
    <source>
        <dbReference type="SAM" id="MobiDB-lite"/>
    </source>
</evidence>
<keyword evidence="3" id="KW-1185">Reference proteome</keyword>
<dbReference type="AlphaFoldDB" id="A0A495A6Y5"/>
<feature type="compositionally biased region" description="Acidic residues" evidence="1">
    <location>
        <begin position="172"/>
        <end position="189"/>
    </location>
</feature>
<gene>
    <name evidence="2" type="ORF">C1C97_009440</name>
</gene>
<feature type="compositionally biased region" description="Low complexity" evidence="1">
    <location>
        <begin position="201"/>
        <end position="210"/>
    </location>
</feature>
<accession>A0A495A6Y5</accession>
<dbReference type="OrthoDB" id="3210158at2"/>
<dbReference type="Proteomes" id="UP000249516">
    <property type="component" value="Unassembled WGS sequence"/>
</dbReference>
<feature type="compositionally biased region" description="Low complexity" evidence="1">
    <location>
        <begin position="23"/>
        <end position="58"/>
    </location>
</feature>
<evidence type="ECO:0000313" key="2">
    <source>
        <dbReference type="EMBL" id="RKQ34064.1"/>
    </source>
</evidence>
<name>A0A495A6Y5_9MICC</name>
<feature type="region of interest" description="Disordered" evidence="1">
    <location>
        <begin position="1"/>
        <end position="70"/>
    </location>
</feature>
<feature type="region of interest" description="Disordered" evidence="1">
    <location>
        <begin position="169"/>
        <end position="262"/>
    </location>
</feature>
<organism evidence="2 3">
    <name type="scientific">Kocuria tytonis</name>
    <dbReference type="NCBI Taxonomy" id="2054280"/>
    <lineage>
        <taxon>Bacteria</taxon>
        <taxon>Bacillati</taxon>
        <taxon>Actinomycetota</taxon>
        <taxon>Actinomycetes</taxon>
        <taxon>Micrococcales</taxon>
        <taxon>Micrococcaceae</taxon>
        <taxon>Kocuria</taxon>
    </lineage>
</organism>
<dbReference type="InterPro" id="IPR021391">
    <property type="entry name" value="DUF3027"/>
</dbReference>